<feature type="transmembrane region" description="Helical" evidence="2">
    <location>
        <begin position="106"/>
        <end position="126"/>
    </location>
</feature>
<keyword evidence="2" id="KW-0812">Transmembrane</keyword>
<evidence type="ECO:0000313" key="3">
    <source>
        <dbReference type="EMBL" id="KAK2196899.1"/>
    </source>
</evidence>
<feature type="region of interest" description="Disordered" evidence="1">
    <location>
        <begin position="163"/>
        <end position="368"/>
    </location>
</feature>
<feature type="compositionally biased region" description="Polar residues" evidence="1">
    <location>
        <begin position="289"/>
        <end position="313"/>
    </location>
</feature>
<feature type="compositionally biased region" description="Polar residues" evidence="1">
    <location>
        <begin position="239"/>
        <end position="249"/>
    </location>
</feature>
<dbReference type="RefSeq" id="XP_067803741.1">
    <property type="nucleotide sequence ID" value="XM_067947177.1"/>
</dbReference>
<dbReference type="KEGG" id="bdw:94336446"/>
<feature type="compositionally biased region" description="Acidic residues" evidence="1">
    <location>
        <begin position="195"/>
        <end position="205"/>
    </location>
</feature>
<protein>
    <submittedName>
        <fullName evidence="3">Uncharacterized protein</fullName>
    </submittedName>
</protein>
<dbReference type="EMBL" id="JALLKP010000002">
    <property type="protein sequence ID" value="KAK2196899.1"/>
    <property type="molecule type" value="Genomic_DNA"/>
</dbReference>
<organism evidence="3 4">
    <name type="scientific">Babesia duncani</name>
    <dbReference type="NCBI Taxonomy" id="323732"/>
    <lineage>
        <taxon>Eukaryota</taxon>
        <taxon>Sar</taxon>
        <taxon>Alveolata</taxon>
        <taxon>Apicomplexa</taxon>
        <taxon>Aconoidasida</taxon>
        <taxon>Piroplasmida</taxon>
        <taxon>Babesiidae</taxon>
        <taxon>Babesia</taxon>
    </lineage>
</organism>
<evidence type="ECO:0000256" key="1">
    <source>
        <dbReference type="SAM" id="MobiDB-lite"/>
    </source>
</evidence>
<proteinExistence type="predicted"/>
<evidence type="ECO:0000313" key="4">
    <source>
        <dbReference type="Proteomes" id="UP001214638"/>
    </source>
</evidence>
<gene>
    <name evidence="3" type="ORF">BdWA1_002148</name>
</gene>
<evidence type="ECO:0000256" key="2">
    <source>
        <dbReference type="SAM" id="Phobius"/>
    </source>
</evidence>
<feature type="compositionally biased region" description="Polar residues" evidence="1">
    <location>
        <begin position="257"/>
        <end position="280"/>
    </location>
</feature>
<keyword evidence="4" id="KW-1185">Reference proteome</keyword>
<dbReference type="AlphaFoldDB" id="A0AAD9UPH9"/>
<name>A0AAD9UPH9_9APIC</name>
<reference evidence="3" key="1">
    <citation type="journal article" date="2023" name="Nat. Microbiol.">
        <title>Babesia duncani multi-omics identifies virulence factors and drug targets.</title>
        <authorList>
            <person name="Singh P."/>
            <person name="Lonardi S."/>
            <person name="Liang Q."/>
            <person name="Vydyam P."/>
            <person name="Khabirova E."/>
            <person name="Fang T."/>
            <person name="Gihaz S."/>
            <person name="Thekkiniath J."/>
            <person name="Munshi M."/>
            <person name="Abel S."/>
            <person name="Ciampossin L."/>
            <person name="Batugedara G."/>
            <person name="Gupta M."/>
            <person name="Lu X.M."/>
            <person name="Lenz T."/>
            <person name="Chakravarty S."/>
            <person name="Cornillot E."/>
            <person name="Hu Y."/>
            <person name="Ma W."/>
            <person name="Gonzalez L.M."/>
            <person name="Sanchez S."/>
            <person name="Estrada K."/>
            <person name="Sanchez-Flores A."/>
            <person name="Montero E."/>
            <person name="Harb O.S."/>
            <person name="Le Roch K.G."/>
            <person name="Mamoun C.B."/>
        </authorList>
    </citation>
    <scope>NUCLEOTIDE SEQUENCE</scope>
    <source>
        <strain evidence="3">WA1</strain>
    </source>
</reference>
<accession>A0AAD9UPH9</accession>
<feature type="compositionally biased region" description="Polar residues" evidence="1">
    <location>
        <begin position="320"/>
        <end position="368"/>
    </location>
</feature>
<feature type="compositionally biased region" description="Basic and acidic residues" evidence="1">
    <location>
        <begin position="218"/>
        <end position="238"/>
    </location>
</feature>
<dbReference type="Proteomes" id="UP001214638">
    <property type="component" value="Unassembled WGS sequence"/>
</dbReference>
<keyword evidence="2" id="KW-1133">Transmembrane helix</keyword>
<keyword evidence="2" id="KW-0472">Membrane</keyword>
<sequence>MLAYISDIFVRHLNTILNNEDRRLTIAIKREFGLRIQERLKNLYSIKPVMDLKKAIKSSLTDFIRLKQVSQEYNAMNYTLFYNDFIHWIQGRNKSFFNMARLRNPGALAGLLLIIAAFIVVIVFIIPKDERSPGILPENIPGAKELSEIKNKVVGEIKKLTGTDTEVTTPNGADAQPAGDSTGATPAPVVKDTQVEGDEATEVTDAEANPDPQAVKGTSEDEKDTSGKEENPQEESKTSDASTDTTGNDVSAKVESSGPSQVTNSNDGSSPVDTSSGDSQPKQEAKVNENPTGGQHENASSQTTDGKNPSVESNGDPKPNDNQEGTTSQPTKDQAATSEDTVTGSSETGEVSTGNNEKGETASTQTTS</sequence>
<dbReference type="GeneID" id="94336446"/>
<comment type="caution">
    <text evidence="3">The sequence shown here is derived from an EMBL/GenBank/DDBJ whole genome shotgun (WGS) entry which is preliminary data.</text>
</comment>